<keyword evidence="1" id="KW-0472">Membrane</keyword>
<reference evidence="2 3" key="1">
    <citation type="submission" date="2019-02" db="EMBL/GenBank/DDBJ databases">
        <title>Deep-cultivation of Planctomycetes and their phenomic and genomic characterization uncovers novel biology.</title>
        <authorList>
            <person name="Wiegand S."/>
            <person name="Jogler M."/>
            <person name="Boedeker C."/>
            <person name="Pinto D."/>
            <person name="Vollmers J."/>
            <person name="Rivas-Marin E."/>
            <person name="Kohn T."/>
            <person name="Peeters S.H."/>
            <person name="Heuer A."/>
            <person name="Rast P."/>
            <person name="Oberbeckmann S."/>
            <person name="Bunk B."/>
            <person name="Jeske O."/>
            <person name="Meyerdierks A."/>
            <person name="Storesund J.E."/>
            <person name="Kallscheuer N."/>
            <person name="Luecker S."/>
            <person name="Lage O.M."/>
            <person name="Pohl T."/>
            <person name="Merkel B.J."/>
            <person name="Hornburger P."/>
            <person name="Mueller R.-W."/>
            <person name="Bruemmer F."/>
            <person name="Labrenz M."/>
            <person name="Spormann A.M."/>
            <person name="Op den Camp H."/>
            <person name="Overmann J."/>
            <person name="Amann R."/>
            <person name="Jetten M.S.M."/>
            <person name="Mascher T."/>
            <person name="Medema M.H."/>
            <person name="Devos D.P."/>
            <person name="Kaster A.-K."/>
            <person name="Ovreas L."/>
            <person name="Rohde M."/>
            <person name="Galperin M.Y."/>
            <person name="Jogler C."/>
        </authorList>
    </citation>
    <scope>NUCLEOTIDE SEQUENCE [LARGE SCALE GENOMIC DNA]</scope>
    <source>
        <strain evidence="2 3">Pan153</strain>
    </source>
</reference>
<accession>A0A518FIZ5</accession>
<dbReference type="OrthoDB" id="9816462at2"/>
<protein>
    <submittedName>
        <fullName evidence="2">Uncharacterized protein</fullName>
    </submittedName>
</protein>
<evidence type="ECO:0000313" key="3">
    <source>
        <dbReference type="Proteomes" id="UP000320839"/>
    </source>
</evidence>
<dbReference type="RefSeq" id="WP_145454244.1">
    <property type="nucleotide sequence ID" value="NZ_CP036317.1"/>
</dbReference>
<proteinExistence type="predicted"/>
<dbReference type="EMBL" id="CP036317">
    <property type="protein sequence ID" value="QDV16322.1"/>
    <property type="molecule type" value="Genomic_DNA"/>
</dbReference>
<dbReference type="AlphaFoldDB" id="A0A518FIZ5"/>
<evidence type="ECO:0000313" key="2">
    <source>
        <dbReference type="EMBL" id="QDV16322.1"/>
    </source>
</evidence>
<evidence type="ECO:0000256" key="1">
    <source>
        <dbReference type="SAM" id="Phobius"/>
    </source>
</evidence>
<name>A0A518FIZ5_9PLAN</name>
<gene>
    <name evidence="2" type="ORF">Pan153_09490</name>
</gene>
<organism evidence="2 3">
    <name type="scientific">Gimesia panareensis</name>
    <dbReference type="NCBI Taxonomy" id="2527978"/>
    <lineage>
        <taxon>Bacteria</taxon>
        <taxon>Pseudomonadati</taxon>
        <taxon>Planctomycetota</taxon>
        <taxon>Planctomycetia</taxon>
        <taxon>Planctomycetales</taxon>
        <taxon>Planctomycetaceae</taxon>
        <taxon>Gimesia</taxon>
    </lineage>
</organism>
<feature type="transmembrane region" description="Helical" evidence="1">
    <location>
        <begin position="112"/>
        <end position="129"/>
    </location>
</feature>
<dbReference type="Proteomes" id="UP000320839">
    <property type="component" value="Chromosome"/>
</dbReference>
<keyword evidence="1" id="KW-1133">Transmembrane helix</keyword>
<feature type="transmembrane region" description="Helical" evidence="1">
    <location>
        <begin position="75"/>
        <end position="100"/>
    </location>
</feature>
<feature type="transmembrane region" description="Helical" evidence="1">
    <location>
        <begin position="34"/>
        <end position="54"/>
    </location>
</feature>
<sequence>MEEKLEFEDELEFESEDQIDQAGLDAAAHDVKQASIAAFISAGMSFLVILFAMFSGRGGAFDQFADPVNFVEVALVLACGIGLRFYSRTAAVTLVIYFILAKLYTMMTLGRPTGLLFTVIWLYFYWKGIRGSFAYHRIRREADPAYRSTPLLFIALVIPTVAIMLGLVVLGVMVESGTMVSPEVVAGSELSQSDSQMLVDEGIVAPDETVLYFYSTGVTSISDDGNLLTDQRVISYERVDGVLGVYAAKYEDVEDVIIVEEGNYIDDTIVEIDTVDGELFFLYLSPIEGGDQAFIKELQSRIPAKPKQSKQPELPRL</sequence>
<feature type="transmembrane region" description="Helical" evidence="1">
    <location>
        <begin position="150"/>
        <end position="174"/>
    </location>
</feature>
<keyword evidence="1" id="KW-0812">Transmembrane</keyword>